<dbReference type="EC" id="6.3.4.19" evidence="3"/>
<evidence type="ECO:0000313" key="3">
    <source>
        <dbReference type="EMBL" id="WBL37582.1"/>
    </source>
</evidence>
<proteinExistence type="predicted"/>
<dbReference type="SUPFAM" id="SSF56037">
    <property type="entry name" value="PheT/TilS domain"/>
    <property type="match status" value="1"/>
</dbReference>
<feature type="compositionally biased region" description="Basic residues" evidence="1">
    <location>
        <begin position="267"/>
        <end position="276"/>
    </location>
</feature>
<accession>A0ABY7MAM8</accession>
<dbReference type="Pfam" id="PF11734">
    <property type="entry name" value="TilS_C"/>
    <property type="match status" value="1"/>
</dbReference>
<dbReference type="NCBIfam" id="TIGR02433">
    <property type="entry name" value="lysidine_TilS_C"/>
    <property type="match status" value="1"/>
</dbReference>
<feature type="region of interest" description="Disordered" evidence="1">
    <location>
        <begin position="260"/>
        <end position="293"/>
    </location>
</feature>
<keyword evidence="3" id="KW-0436">Ligase</keyword>
<feature type="domain" description="Lysidine-tRNA(Ile) synthetase C-terminal" evidence="2">
    <location>
        <begin position="80"/>
        <end position="147"/>
    </location>
</feature>
<evidence type="ECO:0000259" key="2">
    <source>
        <dbReference type="SMART" id="SM00977"/>
    </source>
</evidence>
<keyword evidence="4" id="KW-1185">Reference proteome</keyword>
<dbReference type="GO" id="GO:0032267">
    <property type="term" value="F:tRNA(Ile)-lysidine synthase activity"/>
    <property type="evidence" value="ECO:0007669"/>
    <property type="project" value="UniProtKB-EC"/>
</dbReference>
<evidence type="ECO:0000256" key="1">
    <source>
        <dbReference type="SAM" id="MobiDB-lite"/>
    </source>
</evidence>
<protein>
    <submittedName>
        <fullName evidence="3">tRNA lysidine(34) synthetase TilS</fullName>
        <ecNumber evidence="3">6.3.4.19</ecNumber>
    </submittedName>
</protein>
<dbReference type="EMBL" id="CP115149">
    <property type="protein sequence ID" value="WBL37582.1"/>
    <property type="molecule type" value="Genomic_DNA"/>
</dbReference>
<dbReference type="Proteomes" id="UP001212803">
    <property type="component" value="Chromosome"/>
</dbReference>
<dbReference type="InterPro" id="IPR012796">
    <property type="entry name" value="Lysidine-tRNA-synth_C"/>
</dbReference>
<gene>
    <name evidence="3" type="primary">tilS</name>
    <name evidence="3" type="ORF">O0235_00660</name>
</gene>
<dbReference type="SMART" id="SM00977">
    <property type="entry name" value="TilS_C"/>
    <property type="match status" value="1"/>
</dbReference>
<evidence type="ECO:0000313" key="4">
    <source>
        <dbReference type="Proteomes" id="UP001212803"/>
    </source>
</evidence>
<name>A0ABY7MAM8_9CHLR</name>
<sequence>MLRRGSGSVAFGDTAVDVSAGRVRIGPRLEPVEPLPPVLPDVPGSRRFGPWRVDVLTSPAEPAPQSPVAGLAAASLRGALRARHLQPGDRIAWRGVTRKVSDLLIDQKVPAWERPGAVAITDAGGPAAIFTASGVFVRDAGEPPDLWVRLAPLPADLRRREQRHHLIEQPRGLRRQVVVVLSDGPHHELRHPGCDELAEALRDLLRAAHRDERGGVADARQARQAGQLPLHRRLIDAPEPVREAGPVVVFIDRSPRLCRGPFDRRHDGRHLRRRLQARQPARPQPRRPPDGGL</sequence>
<organism evidence="3 4">
    <name type="scientific">Tepidiforma flava</name>
    <dbReference type="NCBI Taxonomy" id="3004094"/>
    <lineage>
        <taxon>Bacteria</taxon>
        <taxon>Bacillati</taxon>
        <taxon>Chloroflexota</taxon>
        <taxon>Tepidiformia</taxon>
        <taxon>Tepidiformales</taxon>
        <taxon>Tepidiformaceae</taxon>
        <taxon>Tepidiforma</taxon>
    </lineage>
</organism>
<reference evidence="3 4" key="1">
    <citation type="journal article" date="2023" name="ISME J.">
        <title>Thermophilic Dehalococcoidia with unusual traits shed light on an unexpected past.</title>
        <authorList>
            <person name="Palmer M."/>
            <person name="Covington J.K."/>
            <person name="Zhou E.M."/>
            <person name="Thomas S.C."/>
            <person name="Habib N."/>
            <person name="Seymour C.O."/>
            <person name="Lai D."/>
            <person name="Johnston J."/>
            <person name="Hashimi A."/>
            <person name="Jiao J.Y."/>
            <person name="Muok A.R."/>
            <person name="Liu L."/>
            <person name="Xian W.D."/>
            <person name="Zhi X.Y."/>
            <person name="Li M.M."/>
            <person name="Silva L.P."/>
            <person name="Bowen B.P."/>
            <person name="Louie K."/>
            <person name="Briegel A."/>
            <person name="Pett-Ridge J."/>
            <person name="Weber P.K."/>
            <person name="Tocheva E.I."/>
            <person name="Woyke T."/>
            <person name="Northen T.R."/>
            <person name="Mayali X."/>
            <person name="Li W.J."/>
            <person name="Hedlund B.P."/>
        </authorList>
    </citation>
    <scope>NUCLEOTIDE SEQUENCE [LARGE SCALE GENOMIC DNA]</scope>
    <source>
        <strain evidence="3 4">YIM 72310</strain>
    </source>
</reference>